<evidence type="ECO:0000259" key="1">
    <source>
        <dbReference type="PROSITE" id="PS50943"/>
    </source>
</evidence>
<sequence length="125" mass="14263">MGALKEAHPVDRHVGLTIRRLRKARGWSQEILAEGIGVTFQQVQKYERGTNRVSCSKLMDICEKMQVHPVDILPTPQWDCAPATVCGWFEDAQWIYFRNPHLLRELGRLSPLQLKAIHAAARAFS</sequence>
<dbReference type="SUPFAM" id="SSF47413">
    <property type="entry name" value="lambda repressor-like DNA-binding domains"/>
    <property type="match status" value="1"/>
</dbReference>
<protein>
    <submittedName>
        <fullName evidence="2">Helix-turn-helix transcriptional regulator</fullName>
    </submittedName>
</protein>
<accession>A0ABT5HX69</accession>
<dbReference type="Pfam" id="PF01381">
    <property type="entry name" value="HTH_3"/>
    <property type="match status" value="1"/>
</dbReference>
<gene>
    <name evidence="2" type="ORF">PQU92_15420</name>
</gene>
<dbReference type="SMART" id="SM00530">
    <property type="entry name" value="HTH_XRE"/>
    <property type="match status" value="1"/>
</dbReference>
<dbReference type="EMBL" id="JAQQKX010000014">
    <property type="protein sequence ID" value="MDC7684675.1"/>
    <property type="molecule type" value="Genomic_DNA"/>
</dbReference>
<reference evidence="2 3" key="1">
    <citation type="submission" date="2023-01" db="EMBL/GenBank/DDBJ databases">
        <title>Novel species of the genus Asticcacaulis isolated from rivers.</title>
        <authorList>
            <person name="Lu H."/>
        </authorList>
    </citation>
    <scope>NUCLEOTIDE SEQUENCE [LARGE SCALE GENOMIC DNA]</scope>
    <source>
        <strain evidence="2 3">BYS171W</strain>
    </source>
</reference>
<name>A0ABT5HX69_9CAUL</name>
<dbReference type="Gene3D" id="1.10.260.40">
    <property type="entry name" value="lambda repressor-like DNA-binding domains"/>
    <property type="match status" value="1"/>
</dbReference>
<dbReference type="InterPro" id="IPR010982">
    <property type="entry name" value="Lambda_DNA-bd_dom_sf"/>
</dbReference>
<evidence type="ECO:0000313" key="3">
    <source>
        <dbReference type="Proteomes" id="UP001214854"/>
    </source>
</evidence>
<comment type="caution">
    <text evidence="2">The sequence shown here is derived from an EMBL/GenBank/DDBJ whole genome shotgun (WGS) entry which is preliminary data.</text>
</comment>
<keyword evidence="3" id="KW-1185">Reference proteome</keyword>
<feature type="domain" description="HTH cro/C1-type" evidence="1">
    <location>
        <begin position="18"/>
        <end position="72"/>
    </location>
</feature>
<dbReference type="PROSITE" id="PS50943">
    <property type="entry name" value="HTH_CROC1"/>
    <property type="match status" value="1"/>
</dbReference>
<dbReference type="Proteomes" id="UP001214854">
    <property type="component" value="Unassembled WGS sequence"/>
</dbReference>
<dbReference type="InterPro" id="IPR001387">
    <property type="entry name" value="Cro/C1-type_HTH"/>
</dbReference>
<dbReference type="CDD" id="cd00093">
    <property type="entry name" value="HTH_XRE"/>
    <property type="match status" value="1"/>
</dbReference>
<proteinExistence type="predicted"/>
<evidence type="ECO:0000313" key="2">
    <source>
        <dbReference type="EMBL" id="MDC7684675.1"/>
    </source>
</evidence>
<organism evidence="2 3">
    <name type="scientific">Asticcacaulis aquaticus</name>
    <dbReference type="NCBI Taxonomy" id="2984212"/>
    <lineage>
        <taxon>Bacteria</taxon>
        <taxon>Pseudomonadati</taxon>
        <taxon>Pseudomonadota</taxon>
        <taxon>Alphaproteobacteria</taxon>
        <taxon>Caulobacterales</taxon>
        <taxon>Caulobacteraceae</taxon>
        <taxon>Asticcacaulis</taxon>
    </lineage>
</organism>